<name>A0ABU8UDM7_9ACTN</name>
<dbReference type="SMART" id="SM00342">
    <property type="entry name" value="HTH_ARAC"/>
    <property type="match status" value="1"/>
</dbReference>
<dbReference type="Pfam" id="PF12625">
    <property type="entry name" value="Arabinose_bd"/>
    <property type="match status" value="1"/>
</dbReference>
<dbReference type="InterPro" id="IPR018060">
    <property type="entry name" value="HTH_AraC"/>
</dbReference>
<gene>
    <name evidence="6" type="ORF">WKI68_41890</name>
</gene>
<organism evidence="6 7">
    <name type="scientific">Streptomyces caledonius</name>
    <dbReference type="NCBI Taxonomy" id="3134107"/>
    <lineage>
        <taxon>Bacteria</taxon>
        <taxon>Bacillati</taxon>
        <taxon>Actinomycetota</taxon>
        <taxon>Actinomycetes</taxon>
        <taxon>Kitasatosporales</taxon>
        <taxon>Streptomycetaceae</taxon>
        <taxon>Streptomyces</taxon>
    </lineage>
</organism>
<dbReference type="PANTHER" id="PTHR47894:SF1">
    <property type="entry name" value="HTH-TYPE TRANSCRIPTIONAL REGULATOR VQSM"/>
    <property type="match status" value="1"/>
</dbReference>
<evidence type="ECO:0000256" key="4">
    <source>
        <dbReference type="SAM" id="MobiDB-lite"/>
    </source>
</evidence>
<dbReference type="InterPro" id="IPR032687">
    <property type="entry name" value="AraC-type_N"/>
</dbReference>
<keyword evidence="3" id="KW-0804">Transcription</keyword>
<accession>A0ABU8UDM7</accession>
<dbReference type="Gene3D" id="1.10.10.60">
    <property type="entry name" value="Homeodomain-like"/>
    <property type="match status" value="1"/>
</dbReference>
<dbReference type="PANTHER" id="PTHR47894">
    <property type="entry name" value="HTH-TYPE TRANSCRIPTIONAL REGULATOR GADX"/>
    <property type="match status" value="1"/>
</dbReference>
<reference evidence="6 7" key="1">
    <citation type="submission" date="2024-03" db="EMBL/GenBank/DDBJ databases">
        <title>Novel Streptomyces species of biotechnological and ecological value are a feature of Machair soil.</title>
        <authorList>
            <person name="Prole J.R."/>
            <person name="Goodfellow M."/>
            <person name="Allenby N."/>
            <person name="Ward A.C."/>
        </authorList>
    </citation>
    <scope>NUCLEOTIDE SEQUENCE [LARGE SCALE GENOMIC DNA]</scope>
    <source>
        <strain evidence="6 7">MS1.HAVA.3</strain>
    </source>
</reference>
<keyword evidence="1" id="KW-0805">Transcription regulation</keyword>
<dbReference type="EMBL" id="JBBKAM010000004">
    <property type="protein sequence ID" value="MEJ8646007.1"/>
    <property type="molecule type" value="Genomic_DNA"/>
</dbReference>
<dbReference type="InterPro" id="IPR009057">
    <property type="entry name" value="Homeodomain-like_sf"/>
</dbReference>
<keyword evidence="7" id="KW-1185">Reference proteome</keyword>
<sequence length="370" mass="40144">MVSHAHQGTTSSALTRLNVNAARLLGIPPAGYAHLLGMAPEHLNDDLCRPPALTSIRIAELATVHAPWTEVAQLLTQQSAIGTLGVWDYLITSAPTPLEGIRDAGTYLATVVDVSTDNLRITEDGDRITISHINEADLAHEAACAVRACALGLYQRRLSEAAQRRLVPVHVTLAARAPRRHQALIELYGTSSIEFEAPVSSITFLTSDLTAPTARAQPGLSTVLRRHAEQTLATAVPLHNWLDLFRTALASAHDGTAPTLSTVARRMAVSTRTLQRRLDEHGTTWSDEVETIRRDHITRLLCSTDLSIDAIAARSDYADARALRRAVHRWYSTTPAALRRTGHPHGGATTPQDHEPAPPRPAVLQADSSR</sequence>
<keyword evidence="2" id="KW-0238">DNA-binding</keyword>
<evidence type="ECO:0000313" key="7">
    <source>
        <dbReference type="Proteomes" id="UP001382904"/>
    </source>
</evidence>
<proteinExistence type="predicted"/>
<dbReference type="PROSITE" id="PS01124">
    <property type="entry name" value="HTH_ARAC_FAMILY_2"/>
    <property type="match status" value="1"/>
</dbReference>
<feature type="region of interest" description="Disordered" evidence="4">
    <location>
        <begin position="334"/>
        <end position="370"/>
    </location>
</feature>
<dbReference type="SUPFAM" id="SSF46689">
    <property type="entry name" value="Homeodomain-like"/>
    <property type="match status" value="1"/>
</dbReference>
<dbReference type="Pfam" id="PF12833">
    <property type="entry name" value="HTH_18"/>
    <property type="match status" value="1"/>
</dbReference>
<comment type="caution">
    <text evidence="6">The sequence shown here is derived from an EMBL/GenBank/DDBJ whole genome shotgun (WGS) entry which is preliminary data.</text>
</comment>
<dbReference type="Proteomes" id="UP001382904">
    <property type="component" value="Unassembled WGS sequence"/>
</dbReference>
<protein>
    <submittedName>
        <fullName evidence="6">Helix-turn-helix domain-containing protein</fullName>
    </submittedName>
</protein>
<evidence type="ECO:0000256" key="2">
    <source>
        <dbReference type="ARBA" id="ARBA00023125"/>
    </source>
</evidence>
<evidence type="ECO:0000256" key="3">
    <source>
        <dbReference type="ARBA" id="ARBA00023163"/>
    </source>
</evidence>
<evidence type="ECO:0000259" key="5">
    <source>
        <dbReference type="PROSITE" id="PS01124"/>
    </source>
</evidence>
<feature type="domain" description="HTH araC/xylS-type" evidence="5">
    <location>
        <begin position="239"/>
        <end position="341"/>
    </location>
</feature>
<evidence type="ECO:0000313" key="6">
    <source>
        <dbReference type="EMBL" id="MEJ8646007.1"/>
    </source>
</evidence>
<evidence type="ECO:0000256" key="1">
    <source>
        <dbReference type="ARBA" id="ARBA00023015"/>
    </source>
</evidence>